<reference evidence="6 7" key="1">
    <citation type="submission" date="2017-06" db="EMBL/GenBank/DDBJ databases">
        <title>Yangia sp. YSBP01 complete genome sequence.</title>
        <authorList>
            <person name="Woo J.-H."/>
            <person name="Kim H.-S."/>
        </authorList>
    </citation>
    <scope>NUCLEOTIDE SEQUENCE [LARGE SCALE GENOMIC DNA]</scope>
    <source>
        <strain evidence="6 7">YSBP01</strain>
    </source>
</reference>
<comment type="similarity">
    <text evidence="1">Belongs to the LysR transcriptional regulatory family.</text>
</comment>
<dbReference type="SUPFAM" id="SSF46785">
    <property type="entry name" value="Winged helix' DNA-binding domain"/>
    <property type="match status" value="1"/>
</dbReference>
<dbReference type="Pfam" id="PF03466">
    <property type="entry name" value="LysR_substrate"/>
    <property type="match status" value="1"/>
</dbReference>
<name>A0A2U8HFE2_9RHOB</name>
<dbReference type="InterPro" id="IPR058163">
    <property type="entry name" value="LysR-type_TF_proteobact-type"/>
</dbReference>
<evidence type="ECO:0000259" key="5">
    <source>
        <dbReference type="PROSITE" id="PS50931"/>
    </source>
</evidence>
<evidence type="ECO:0000256" key="2">
    <source>
        <dbReference type="ARBA" id="ARBA00023015"/>
    </source>
</evidence>
<evidence type="ECO:0000313" key="6">
    <source>
        <dbReference type="EMBL" id="AWI84523.1"/>
    </source>
</evidence>
<dbReference type="Gene3D" id="1.10.10.10">
    <property type="entry name" value="Winged helix-like DNA-binding domain superfamily/Winged helix DNA-binding domain"/>
    <property type="match status" value="1"/>
</dbReference>
<evidence type="ECO:0000256" key="4">
    <source>
        <dbReference type="ARBA" id="ARBA00023163"/>
    </source>
</evidence>
<dbReference type="PANTHER" id="PTHR30537:SF3">
    <property type="entry name" value="TRANSCRIPTIONAL REGULATORY PROTEIN"/>
    <property type="match status" value="1"/>
</dbReference>
<dbReference type="KEGG" id="ypac:CEW88_00040"/>
<evidence type="ECO:0000256" key="1">
    <source>
        <dbReference type="ARBA" id="ARBA00009437"/>
    </source>
</evidence>
<dbReference type="PROSITE" id="PS50931">
    <property type="entry name" value="HTH_LYSR"/>
    <property type="match status" value="1"/>
</dbReference>
<evidence type="ECO:0000256" key="3">
    <source>
        <dbReference type="ARBA" id="ARBA00023125"/>
    </source>
</evidence>
<keyword evidence="2" id="KW-0805">Transcription regulation</keyword>
<dbReference type="InterPro" id="IPR036388">
    <property type="entry name" value="WH-like_DNA-bd_sf"/>
</dbReference>
<dbReference type="Pfam" id="PF00126">
    <property type="entry name" value="HTH_1"/>
    <property type="match status" value="1"/>
</dbReference>
<dbReference type="FunFam" id="1.10.10.10:FF:000001">
    <property type="entry name" value="LysR family transcriptional regulator"/>
    <property type="match status" value="1"/>
</dbReference>
<dbReference type="SUPFAM" id="SSF53850">
    <property type="entry name" value="Periplasmic binding protein-like II"/>
    <property type="match status" value="1"/>
</dbReference>
<proteinExistence type="inferred from homology"/>
<protein>
    <submittedName>
        <fullName evidence="6">LysR family transcriptional regulator</fullName>
    </submittedName>
</protein>
<dbReference type="InterPro" id="IPR000847">
    <property type="entry name" value="LysR_HTH_N"/>
</dbReference>
<dbReference type="PRINTS" id="PR00039">
    <property type="entry name" value="HTHLYSR"/>
</dbReference>
<dbReference type="Proteomes" id="UP000244915">
    <property type="component" value="Chromosome 1"/>
</dbReference>
<dbReference type="AlphaFoldDB" id="A0A2U8HFE2"/>
<organism evidence="6 7">
    <name type="scientific">Alloyangia pacifica</name>
    <dbReference type="NCBI Taxonomy" id="311180"/>
    <lineage>
        <taxon>Bacteria</taxon>
        <taxon>Pseudomonadati</taxon>
        <taxon>Pseudomonadota</taxon>
        <taxon>Alphaproteobacteria</taxon>
        <taxon>Rhodobacterales</taxon>
        <taxon>Roseobacteraceae</taxon>
        <taxon>Alloyangia</taxon>
    </lineage>
</organism>
<evidence type="ECO:0000313" key="7">
    <source>
        <dbReference type="Proteomes" id="UP000244915"/>
    </source>
</evidence>
<dbReference type="GO" id="GO:0043565">
    <property type="term" value="F:sequence-specific DNA binding"/>
    <property type="evidence" value="ECO:0007669"/>
    <property type="project" value="TreeGrafter"/>
</dbReference>
<feature type="domain" description="HTH lysR-type" evidence="5">
    <location>
        <begin position="12"/>
        <end position="69"/>
    </location>
</feature>
<dbReference type="InterPro" id="IPR005119">
    <property type="entry name" value="LysR_subst-bd"/>
</dbReference>
<dbReference type="GO" id="GO:0006351">
    <property type="term" value="P:DNA-templated transcription"/>
    <property type="evidence" value="ECO:0007669"/>
    <property type="project" value="TreeGrafter"/>
</dbReference>
<dbReference type="OrthoDB" id="9798121at2"/>
<dbReference type="EMBL" id="CP022189">
    <property type="protein sequence ID" value="AWI84523.1"/>
    <property type="molecule type" value="Genomic_DNA"/>
</dbReference>
<accession>A0A2U8HFE2</accession>
<sequence length="303" mass="33483">MQIRMDWKNLRFDWNRLRGFLATAEQGSLSGAARALKMSQPTLGRQVAALERELGLTLFERQGTGLRLTEAGMQLAEHARAMGEAAERLSRVATGQQQDIAGHVTITASEIYSAWLLPQILPRIRAAAPGLTIEILASNAIRDLRRREADIALRNARPDQPDLIAKRIAEDRGSFYATPGYLATLPQIESLRDLAAAEFIAFEDPGPHRAFLRELGAPVTEANFPIVSSSHLVHWQMARAGLGIGVGPLGLGDPDPQLTRVLPELEIPYPVWLVAHRELHSSRRIRLVYDLLAELIPPLLRAS</sequence>
<keyword evidence="3" id="KW-0238">DNA-binding</keyword>
<gene>
    <name evidence="6" type="ORF">CEW88_00040</name>
</gene>
<keyword evidence="4" id="KW-0804">Transcription</keyword>
<dbReference type="PANTHER" id="PTHR30537">
    <property type="entry name" value="HTH-TYPE TRANSCRIPTIONAL REGULATOR"/>
    <property type="match status" value="1"/>
</dbReference>
<dbReference type="GO" id="GO:0003700">
    <property type="term" value="F:DNA-binding transcription factor activity"/>
    <property type="evidence" value="ECO:0007669"/>
    <property type="project" value="InterPro"/>
</dbReference>
<dbReference type="InterPro" id="IPR036390">
    <property type="entry name" value="WH_DNA-bd_sf"/>
</dbReference>
<dbReference type="Gene3D" id="3.40.190.290">
    <property type="match status" value="1"/>
</dbReference>